<dbReference type="NCBIfam" id="NF004596">
    <property type="entry name" value="PRK05932.1-3"/>
    <property type="match status" value="1"/>
</dbReference>
<dbReference type="Gene3D" id="1.10.10.1330">
    <property type="entry name" value="RNA polymerase sigma-54 factor, core-binding domain"/>
    <property type="match status" value="1"/>
</dbReference>
<evidence type="ECO:0000256" key="8">
    <source>
        <dbReference type="ARBA" id="ARBA00023163"/>
    </source>
</evidence>
<keyword evidence="2 9" id="KW-0240">DNA-directed RNA polymerase</keyword>
<organism evidence="13 14">
    <name type="scientific">Sphingomonas sabuli</name>
    <dbReference type="NCBI Taxonomy" id="2764186"/>
    <lineage>
        <taxon>Bacteria</taxon>
        <taxon>Pseudomonadati</taxon>
        <taxon>Pseudomonadota</taxon>
        <taxon>Alphaproteobacteria</taxon>
        <taxon>Sphingomonadales</taxon>
        <taxon>Sphingomonadaceae</taxon>
        <taxon>Sphingomonas</taxon>
    </lineage>
</organism>
<dbReference type="EMBL" id="CP060697">
    <property type="protein sequence ID" value="QNM82165.1"/>
    <property type="molecule type" value="Genomic_DNA"/>
</dbReference>
<dbReference type="InterPro" id="IPR007634">
    <property type="entry name" value="RNA_pol_sigma_54_DNA-bd"/>
</dbReference>
<dbReference type="GO" id="GO:0000428">
    <property type="term" value="C:DNA-directed RNA polymerase complex"/>
    <property type="evidence" value="ECO:0007669"/>
    <property type="project" value="UniProtKB-KW"/>
</dbReference>
<dbReference type="GO" id="GO:0003677">
    <property type="term" value="F:DNA binding"/>
    <property type="evidence" value="ECO:0007669"/>
    <property type="project" value="UniProtKB-KW"/>
</dbReference>
<dbReference type="Proteomes" id="UP000515861">
    <property type="component" value="Chromosome"/>
</dbReference>
<dbReference type="PRINTS" id="PR00045">
    <property type="entry name" value="SIGMA54FCT"/>
</dbReference>
<dbReference type="Pfam" id="PF04552">
    <property type="entry name" value="Sigma54_DBD"/>
    <property type="match status" value="1"/>
</dbReference>
<dbReference type="KEGG" id="ssau:H8M03_09025"/>
<dbReference type="GO" id="GO:0006352">
    <property type="term" value="P:DNA-templated transcription initiation"/>
    <property type="evidence" value="ECO:0007669"/>
    <property type="project" value="InterPro"/>
</dbReference>
<dbReference type="NCBIfam" id="TIGR02395">
    <property type="entry name" value="rpoN_sigma"/>
    <property type="match status" value="1"/>
</dbReference>
<dbReference type="RefSeq" id="WP_187479120.1">
    <property type="nucleotide sequence ID" value="NZ_CP060697.1"/>
</dbReference>
<dbReference type="InterPro" id="IPR000394">
    <property type="entry name" value="RNA_pol_sigma_54"/>
</dbReference>
<dbReference type="Pfam" id="PF04963">
    <property type="entry name" value="Sigma54_CBD"/>
    <property type="match status" value="1"/>
</dbReference>
<keyword evidence="6 9" id="KW-0731">Sigma factor</keyword>
<keyword evidence="5 9" id="KW-0805">Transcription regulation</keyword>
<evidence type="ECO:0000256" key="2">
    <source>
        <dbReference type="ARBA" id="ARBA00022478"/>
    </source>
</evidence>
<dbReference type="PIRSF" id="PIRSF000774">
    <property type="entry name" value="RpoN"/>
    <property type="match status" value="1"/>
</dbReference>
<evidence type="ECO:0000256" key="10">
    <source>
        <dbReference type="SAM" id="MobiDB-lite"/>
    </source>
</evidence>
<comment type="function">
    <text evidence="9">Sigma factors are initiation factors that promote the attachment of RNA polymerase to specific initiation sites and are then released.</text>
</comment>
<dbReference type="PROSITE" id="PS00717">
    <property type="entry name" value="SIGMA54_1"/>
    <property type="match status" value="1"/>
</dbReference>
<name>A0A7G9L0L6_9SPHN</name>
<evidence type="ECO:0000256" key="9">
    <source>
        <dbReference type="PIRNR" id="PIRNR000774"/>
    </source>
</evidence>
<protein>
    <recommendedName>
        <fullName evidence="9">RNA polymerase sigma-54 factor</fullName>
    </recommendedName>
</protein>
<sequence length="482" mass="52123">MGLGPSIQIRQSQQLVLTPQLAQAIKLLALSNVELEAAIAEEVSKNPLLDVGSSDDGEDPGEAGETPSDAPSLTDELIPGAGEDDRPLDYDFNGEALQNDSFADVTVASGSGEEFDFDRIEATAASLAEYLEGQLHGASGPRAALAEIIVGQLDVNGYLSTPIADIARDTGATAAEVEDALRLVQDLDPSGVGARSLSECLALQAQAADRYDPAMARLIDNLELLARGRMNDLKRICGVDDEDLADMVAELRAYDPKPGSRFSSEAVEQVTADVFVRRTREGFLVELNGAALPRLLVNRRYYQELRQGPQDKASKAWLSECLASANWLVKALDQRARTIVKVVSEIVKTQQGFFERGAEALKPLTLRQVAEAIDMHESTVSRVTTNKYLLCDRGLVELKYFFRSGVASSDGEGDGASAEAVKSAIREIIDREAEVLSDDAIAALLKQRGFDCARRTVVKYRELLGIGSSVQRRRQRKIAGLG</sequence>
<comment type="similarity">
    <text evidence="1 9">Belongs to the sigma-54 factor family.</text>
</comment>
<dbReference type="PANTHER" id="PTHR32248:SF4">
    <property type="entry name" value="RNA POLYMERASE SIGMA-54 FACTOR"/>
    <property type="match status" value="1"/>
</dbReference>
<dbReference type="PANTHER" id="PTHR32248">
    <property type="entry name" value="RNA POLYMERASE SIGMA-54 FACTOR"/>
    <property type="match status" value="1"/>
</dbReference>
<reference evidence="13 14" key="1">
    <citation type="submission" date="2020-08" db="EMBL/GenBank/DDBJ databases">
        <title>Sphingomonas sp. sand1-3 16S ribosomal RNA gene Genome sequencing and assembly.</title>
        <authorList>
            <person name="Kang M."/>
        </authorList>
    </citation>
    <scope>NUCLEOTIDE SEQUENCE [LARGE SCALE GENOMIC DNA]</scope>
    <source>
        <strain evidence="14">sand1-3</strain>
    </source>
</reference>
<keyword evidence="8 9" id="KW-0804">Transcription</keyword>
<dbReference type="NCBIfam" id="NF009118">
    <property type="entry name" value="PRK12469.1"/>
    <property type="match status" value="1"/>
</dbReference>
<feature type="domain" description="RNA polymerase sigma factor 54 core-binding" evidence="12">
    <location>
        <begin position="118"/>
        <end position="301"/>
    </location>
</feature>
<evidence type="ECO:0000259" key="11">
    <source>
        <dbReference type="Pfam" id="PF04552"/>
    </source>
</evidence>
<accession>A0A7G9L0L6</accession>
<feature type="region of interest" description="Disordered" evidence="10">
    <location>
        <begin position="48"/>
        <end position="88"/>
    </location>
</feature>
<dbReference type="InterPro" id="IPR038709">
    <property type="entry name" value="RpoN_core-bd_sf"/>
</dbReference>
<evidence type="ECO:0000313" key="13">
    <source>
        <dbReference type="EMBL" id="QNM82165.1"/>
    </source>
</evidence>
<evidence type="ECO:0000256" key="4">
    <source>
        <dbReference type="ARBA" id="ARBA00022695"/>
    </source>
</evidence>
<evidence type="ECO:0000256" key="3">
    <source>
        <dbReference type="ARBA" id="ARBA00022679"/>
    </source>
</evidence>
<evidence type="ECO:0000256" key="5">
    <source>
        <dbReference type="ARBA" id="ARBA00023015"/>
    </source>
</evidence>
<dbReference type="Pfam" id="PF00309">
    <property type="entry name" value="Sigma54_AID"/>
    <property type="match status" value="1"/>
</dbReference>
<feature type="compositionally biased region" description="Acidic residues" evidence="10">
    <location>
        <begin position="53"/>
        <end position="62"/>
    </location>
</feature>
<keyword evidence="3 9" id="KW-0808">Transferase</keyword>
<dbReference type="InterPro" id="IPR007046">
    <property type="entry name" value="RNA_pol_sigma_54_core-bd"/>
</dbReference>
<keyword evidence="14" id="KW-1185">Reference proteome</keyword>
<dbReference type="PROSITE" id="PS50044">
    <property type="entry name" value="SIGMA54_3"/>
    <property type="match status" value="1"/>
</dbReference>
<gene>
    <name evidence="13" type="primary">rpoN</name>
    <name evidence="13" type="ORF">H8M03_09025</name>
</gene>
<keyword evidence="4 9" id="KW-0548">Nucleotidyltransferase</keyword>
<dbReference type="Gene3D" id="1.10.10.60">
    <property type="entry name" value="Homeodomain-like"/>
    <property type="match status" value="1"/>
</dbReference>
<dbReference type="AlphaFoldDB" id="A0A7G9L0L6"/>
<evidence type="ECO:0000313" key="14">
    <source>
        <dbReference type="Proteomes" id="UP000515861"/>
    </source>
</evidence>
<feature type="domain" description="RNA polymerase sigma factor 54 DNA-binding" evidence="11">
    <location>
        <begin position="316"/>
        <end position="474"/>
    </location>
</feature>
<dbReference type="GO" id="GO:0016987">
    <property type="term" value="F:sigma factor activity"/>
    <property type="evidence" value="ECO:0007669"/>
    <property type="project" value="UniProtKB-KW"/>
</dbReference>
<proteinExistence type="inferred from homology"/>
<keyword evidence="7 9" id="KW-0238">DNA-binding</keyword>
<evidence type="ECO:0000256" key="1">
    <source>
        <dbReference type="ARBA" id="ARBA00008798"/>
    </source>
</evidence>
<evidence type="ECO:0000256" key="7">
    <source>
        <dbReference type="ARBA" id="ARBA00023125"/>
    </source>
</evidence>
<evidence type="ECO:0000256" key="6">
    <source>
        <dbReference type="ARBA" id="ARBA00023082"/>
    </source>
</evidence>
<evidence type="ECO:0000259" key="12">
    <source>
        <dbReference type="Pfam" id="PF04963"/>
    </source>
</evidence>
<dbReference type="GO" id="GO:0016779">
    <property type="term" value="F:nucleotidyltransferase activity"/>
    <property type="evidence" value="ECO:0007669"/>
    <property type="project" value="UniProtKB-KW"/>
</dbReference>
<dbReference type="GO" id="GO:0001216">
    <property type="term" value="F:DNA-binding transcription activator activity"/>
    <property type="evidence" value="ECO:0007669"/>
    <property type="project" value="InterPro"/>
</dbReference>